<evidence type="ECO:0000256" key="1">
    <source>
        <dbReference type="SAM" id="Phobius"/>
    </source>
</evidence>
<evidence type="ECO:0000313" key="3">
    <source>
        <dbReference type="Proteomes" id="UP001148313"/>
    </source>
</evidence>
<feature type="transmembrane region" description="Helical" evidence="1">
    <location>
        <begin position="80"/>
        <end position="103"/>
    </location>
</feature>
<feature type="transmembrane region" description="Helical" evidence="1">
    <location>
        <begin position="132"/>
        <end position="150"/>
    </location>
</feature>
<accession>A0ABT4VUW1</accession>
<dbReference type="RefSeq" id="WP_271092377.1">
    <property type="nucleotide sequence ID" value="NZ_JAPJZH010000024.1"/>
</dbReference>
<sequence length="188" mass="20414">MPNSSRVNVILGWAIVVFSLLLVFVWIPLDTTTGVIERVRRQTLIGDSMAPMIAGIFLLIGGALLLVFERKASDQPQIDPLNLGIVTLMAAVIAAGFLIMRFAGPAAVEINNLITGSDLEYRLLRDTPPWKYIGYFLGGVLSITGVISLAEGRFSIRAALSAVCAVIFMIAIYDFPFDDLLLPPNGDF</sequence>
<name>A0ABT4VUW1_9HYPH</name>
<keyword evidence="1" id="KW-1133">Transmembrane helix</keyword>
<feature type="transmembrane region" description="Helical" evidence="1">
    <location>
        <begin position="7"/>
        <end position="29"/>
    </location>
</feature>
<protein>
    <recommendedName>
        <fullName evidence="4">Tripartite tricarboxylate transporter TctB</fullName>
    </recommendedName>
</protein>
<evidence type="ECO:0000313" key="2">
    <source>
        <dbReference type="EMBL" id="MDA4848507.1"/>
    </source>
</evidence>
<keyword evidence="1" id="KW-0812">Transmembrane</keyword>
<keyword evidence="3" id="KW-1185">Reference proteome</keyword>
<keyword evidence="1" id="KW-0472">Membrane</keyword>
<comment type="caution">
    <text evidence="2">The sequence shown here is derived from an EMBL/GenBank/DDBJ whole genome shotgun (WGS) entry which is preliminary data.</text>
</comment>
<proteinExistence type="predicted"/>
<dbReference type="Proteomes" id="UP001148313">
    <property type="component" value="Unassembled WGS sequence"/>
</dbReference>
<gene>
    <name evidence="2" type="ORF">OOZ53_24330</name>
</gene>
<feature type="transmembrane region" description="Helical" evidence="1">
    <location>
        <begin position="49"/>
        <end position="68"/>
    </location>
</feature>
<evidence type="ECO:0008006" key="4">
    <source>
        <dbReference type="Google" id="ProtNLM"/>
    </source>
</evidence>
<organism evidence="2 3">
    <name type="scientific">Hoeflea poritis</name>
    <dbReference type="NCBI Taxonomy" id="2993659"/>
    <lineage>
        <taxon>Bacteria</taxon>
        <taxon>Pseudomonadati</taxon>
        <taxon>Pseudomonadota</taxon>
        <taxon>Alphaproteobacteria</taxon>
        <taxon>Hyphomicrobiales</taxon>
        <taxon>Rhizobiaceae</taxon>
        <taxon>Hoeflea</taxon>
    </lineage>
</organism>
<feature type="transmembrane region" description="Helical" evidence="1">
    <location>
        <begin position="157"/>
        <end position="175"/>
    </location>
</feature>
<dbReference type="EMBL" id="JAPJZH010000024">
    <property type="protein sequence ID" value="MDA4848507.1"/>
    <property type="molecule type" value="Genomic_DNA"/>
</dbReference>
<reference evidence="2" key="1">
    <citation type="submission" date="2022-11" db="EMBL/GenBank/DDBJ databases">
        <title>Hoeflea poritis sp. nov., isolated from scleractinian coral Porites lutea.</title>
        <authorList>
            <person name="Zhang G."/>
            <person name="Wei Q."/>
            <person name="Cai L."/>
        </authorList>
    </citation>
    <scope>NUCLEOTIDE SEQUENCE</scope>
    <source>
        <strain evidence="2">E7-10</strain>
    </source>
</reference>